<dbReference type="GO" id="GO:0005737">
    <property type="term" value="C:cytoplasm"/>
    <property type="evidence" value="ECO:0007669"/>
    <property type="project" value="UniProtKB-SubCell"/>
</dbReference>
<comment type="similarity">
    <text evidence="2 13">Belongs to the SUA5 family.</text>
</comment>
<keyword evidence="8 13" id="KW-0548">Nucleotidyltransferase</keyword>
<dbReference type="Proteomes" id="UP000020218">
    <property type="component" value="Unassembled WGS sequence"/>
</dbReference>
<feature type="binding site" evidence="14">
    <location>
        <position position="142"/>
    </location>
    <ligand>
        <name>L-threonine</name>
        <dbReference type="ChEBI" id="CHEBI:57926"/>
    </ligand>
</feature>
<feature type="region of interest" description="Disordered" evidence="15">
    <location>
        <begin position="339"/>
        <end position="364"/>
    </location>
</feature>
<evidence type="ECO:0000256" key="11">
    <source>
        <dbReference type="ARBA" id="ARBA00029774"/>
    </source>
</evidence>
<dbReference type="Pfam" id="PF01300">
    <property type="entry name" value="Sua5_yciO_yrdC"/>
    <property type="match status" value="1"/>
</dbReference>
<feature type="binding site" evidence="14">
    <location>
        <position position="182"/>
    </location>
    <ligand>
        <name>L-threonine</name>
        <dbReference type="ChEBI" id="CHEBI:57926"/>
    </ligand>
</feature>
<evidence type="ECO:0000256" key="3">
    <source>
        <dbReference type="ARBA" id="ARBA00012584"/>
    </source>
</evidence>
<feature type="domain" description="YrdC-like" evidence="16">
    <location>
        <begin position="5"/>
        <end position="203"/>
    </location>
</feature>
<feature type="binding site" evidence="14">
    <location>
        <position position="27"/>
    </location>
    <ligand>
        <name>L-threonine</name>
        <dbReference type="ChEBI" id="CHEBI:57926"/>
    </ligand>
</feature>
<dbReference type="Pfam" id="PF03481">
    <property type="entry name" value="Sua5_C"/>
    <property type="match status" value="1"/>
</dbReference>
<evidence type="ECO:0000256" key="10">
    <source>
        <dbReference type="ARBA" id="ARBA00022840"/>
    </source>
</evidence>
<feature type="binding site" evidence="14">
    <location>
        <position position="109"/>
    </location>
    <ligand>
        <name>ATP</name>
        <dbReference type="ChEBI" id="CHEBI:30616"/>
    </ligand>
</feature>
<dbReference type="PROSITE" id="PS51163">
    <property type="entry name" value="YRDC"/>
    <property type="match status" value="1"/>
</dbReference>
<feature type="compositionally biased region" description="Low complexity" evidence="15">
    <location>
        <begin position="348"/>
        <end position="364"/>
    </location>
</feature>
<evidence type="ECO:0000256" key="9">
    <source>
        <dbReference type="ARBA" id="ARBA00022741"/>
    </source>
</evidence>
<dbReference type="PATRIC" id="fig|1454001.3.peg.2085"/>
<evidence type="ECO:0000256" key="6">
    <source>
        <dbReference type="ARBA" id="ARBA00022679"/>
    </source>
</evidence>
<keyword evidence="5 13" id="KW-0963">Cytoplasm</keyword>
<evidence type="ECO:0000256" key="8">
    <source>
        <dbReference type="ARBA" id="ARBA00022695"/>
    </source>
</evidence>
<evidence type="ECO:0000256" key="7">
    <source>
        <dbReference type="ARBA" id="ARBA00022694"/>
    </source>
</evidence>
<keyword evidence="6 13" id="KW-0808">Transferase</keyword>
<evidence type="ECO:0000313" key="17">
    <source>
        <dbReference type="EMBL" id="EXI67483.1"/>
    </source>
</evidence>
<name>A0A011MCP0_9PROT</name>
<feature type="binding site" evidence="14">
    <location>
        <position position="50"/>
    </location>
    <ligand>
        <name>ATP</name>
        <dbReference type="ChEBI" id="CHEBI:30616"/>
    </ligand>
</feature>
<gene>
    <name evidence="17" type="primary">rimN_1</name>
    <name evidence="17" type="ORF">AW08_02039</name>
</gene>
<evidence type="ECO:0000256" key="13">
    <source>
        <dbReference type="PIRNR" id="PIRNR004930"/>
    </source>
</evidence>
<feature type="binding site" evidence="14">
    <location>
        <position position="152"/>
    </location>
    <ligand>
        <name>ATP</name>
        <dbReference type="ChEBI" id="CHEBI:30616"/>
    </ligand>
</feature>
<dbReference type="PIRSF" id="PIRSF004930">
    <property type="entry name" value="Tln_factor_SUA5"/>
    <property type="match status" value="1"/>
</dbReference>
<keyword evidence="18" id="KW-1185">Reference proteome</keyword>
<evidence type="ECO:0000256" key="12">
    <source>
        <dbReference type="ARBA" id="ARBA00048366"/>
    </source>
</evidence>
<dbReference type="GO" id="GO:0000049">
    <property type="term" value="F:tRNA binding"/>
    <property type="evidence" value="ECO:0007669"/>
    <property type="project" value="TreeGrafter"/>
</dbReference>
<evidence type="ECO:0000313" key="18">
    <source>
        <dbReference type="Proteomes" id="UP000020218"/>
    </source>
</evidence>
<comment type="catalytic activity">
    <reaction evidence="12 13">
        <text>L-threonine + hydrogencarbonate + ATP = L-threonylcarbamoyladenylate + diphosphate + H2O</text>
        <dbReference type="Rhea" id="RHEA:36407"/>
        <dbReference type="ChEBI" id="CHEBI:15377"/>
        <dbReference type="ChEBI" id="CHEBI:17544"/>
        <dbReference type="ChEBI" id="CHEBI:30616"/>
        <dbReference type="ChEBI" id="CHEBI:33019"/>
        <dbReference type="ChEBI" id="CHEBI:57926"/>
        <dbReference type="ChEBI" id="CHEBI:73682"/>
        <dbReference type="EC" id="2.7.7.87"/>
    </reaction>
</comment>
<proteinExistence type="inferred from homology"/>
<dbReference type="SUPFAM" id="SSF55821">
    <property type="entry name" value="YrdC/RibB"/>
    <property type="match status" value="1"/>
</dbReference>
<dbReference type="STRING" id="1454001.AW08_02039"/>
<dbReference type="InterPro" id="IPR050156">
    <property type="entry name" value="TC-AMP_synthase_SUA5"/>
</dbReference>
<dbReference type="GO" id="GO:0005524">
    <property type="term" value="F:ATP binding"/>
    <property type="evidence" value="ECO:0007669"/>
    <property type="project" value="UniProtKB-UniRule"/>
</dbReference>
<dbReference type="InterPro" id="IPR010923">
    <property type="entry name" value="T(6)A37_SUA5"/>
</dbReference>
<feature type="binding site" evidence="14">
    <location>
        <position position="144"/>
    </location>
    <ligand>
        <name>ATP</name>
        <dbReference type="ChEBI" id="CHEBI:30616"/>
    </ligand>
</feature>
<evidence type="ECO:0000256" key="14">
    <source>
        <dbReference type="PIRSR" id="PIRSR004930-1"/>
    </source>
</evidence>
<organism evidence="17 18">
    <name type="scientific">Candidatus Accumulibacter adjunctus</name>
    <dbReference type="NCBI Taxonomy" id="1454001"/>
    <lineage>
        <taxon>Bacteria</taxon>
        <taxon>Pseudomonadati</taxon>
        <taxon>Pseudomonadota</taxon>
        <taxon>Betaproteobacteria</taxon>
        <taxon>Candidatus Accumulibacter</taxon>
    </lineage>
</organism>
<feature type="binding site" evidence="14">
    <location>
        <position position="199"/>
    </location>
    <ligand>
        <name>ATP</name>
        <dbReference type="ChEBI" id="CHEBI:30616"/>
    </ligand>
</feature>
<dbReference type="GO" id="GO:0006450">
    <property type="term" value="P:regulation of translational fidelity"/>
    <property type="evidence" value="ECO:0007669"/>
    <property type="project" value="TreeGrafter"/>
</dbReference>
<dbReference type="Gene3D" id="3.90.870.10">
    <property type="entry name" value="DHBP synthase"/>
    <property type="match status" value="1"/>
</dbReference>
<dbReference type="AlphaFoldDB" id="A0A011MCP0"/>
<evidence type="ECO:0000256" key="15">
    <source>
        <dbReference type="SAM" id="MobiDB-lite"/>
    </source>
</evidence>
<evidence type="ECO:0000256" key="5">
    <source>
        <dbReference type="ARBA" id="ARBA00022490"/>
    </source>
</evidence>
<protein>
    <recommendedName>
        <fullName evidence="4 13">Threonylcarbamoyl-AMP synthase</fullName>
        <shortName evidence="13">TC-AMP synthase</shortName>
        <ecNumber evidence="3 13">2.7.7.87</ecNumber>
    </recommendedName>
    <alternativeName>
        <fullName evidence="11 13">L-threonylcarbamoyladenylate synthase</fullName>
    </alternativeName>
</protein>
<feature type="binding site" evidence="14">
    <location>
        <position position="113"/>
    </location>
    <ligand>
        <name>L-threonine</name>
        <dbReference type="ChEBI" id="CHEBI:57926"/>
    </ligand>
</feature>
<dbReference type="NCBIfam" id="TIGR00057">
    <property type="entry name" value="L-threonylcarbamoyladenylate synthase"/>
    <property type="match status" value="1"/>
</dbReference>
<dbReference type="GO" id="GO:0061710">
    <property type="term" value="F:L-threonylcarbamoyladenylate synthase"/>
    <property type="evidence" value="ECO:0007669"/>
    <property type="project" value="UniProtKB-EC"/>
</dbReference>
<dbReference type="EC" id="2.7.7.87" evidence="3 13"/>
<dbReference type="InterPro" id="IPR006070">
    <property type="entry name" value="Sua5-like_dom"/>
</dbReference>
<feature type="binding site" evidence="14">
    <location>
        <position position="241"/>
    </location>
    <ligand>
        <name>ATP</name>
        <dbReference type="ChEBI" id="CHEBI:30616"/>
    </ligand>
</feature>
<dbReference type="PANTHER" id="PTHR17490:SF16">
    <property type="entry name" value="THREONYLCARBAMOYL-AMP SYNTHASE"/>
    <property type="match status" value="1"/>
</dbReference>
<comment type="function">
    <text evidence="13">Required for the formation of a threonylcarbamoyl group on adenosine at position 37 (t(6)A37) in tRNAs that read codons beginning with adenine.</text>
</comment>
<sequence length="364" mass="37705">MLPEAAVIDRAVVLLQAGELVAFPTETVYGLGADAANPAAVRRIFAAKGRPADHPLIVHLPADGYLDNWASDIPRQAWELTEAFWPGPLTLILKRARGVPSAVTGGQETIGLRVPAHPQALALLRAFAEAGGGLGGLCGVAAPSANRFGRISPTEAAHVRAELGDAVRLILDGGRCGVGIESTILDLSRGAAAAPRILRPGAVTPERIASVLGRLPEIASQPPGADAAALPRVPGALAAHYAPLTPLRLLPAAELAHLAEAVTAGQSCALLCHSRLPATPAAALLVRQLPAEPARYARELYAALRELDEASADLILVEEVPATAAWAAVRDRLRRAARGAGGQDLKQLSSNPSSALSAPRCDEE</sequence>
<dbReference type="Gene3D" id="3.40.50.11030">
    <property type="entry name" value="Threonylcarbamoyl-AMP synthase, C-terminal domain"/>
    <property type="match status" value="1"/>
</dbReference>
<dbReference type="InterPro" id="IPR038385">
    <property type="entry name" value="Sua5/YwlC_C"/>
</dbReference>
<evidence type="ECO:0000256" key="4">
    <source>
        <dbReference type="ARBA" id="ARBA00015492"/>
    </source>
</evidence>
<comment type="caution">
    <text evidence="17">The sequence shown here is derived from an EMBL/GenBank/DDBJ whole genome shotgun (WGS) entry which is preliminary data.</text>
</comment>
<evidence type="ECO:0000259" key="16">
    <source>
        <dbReference type="PROSITE" id="PS51163"/>
    </source>
</evidence>
<keyword evidence="9 13" id="KW-0547">Nucleotide-binding</keyword>
<dbReference type="EMBL" id="JFAX01000010">
    <property type="protein sequence ID" value="EXI67483.1"/>
    <property type="molecule type" value="Genomic_DNA"/>
</dbReference>
<evidence type="ECO:0000256" key="1">
    <source>
        <dbReference type="ARBA" id="ARBA00004496"/>
    </source>
</evidence>
<keyword evidence="10 13" id="KW-0067">ATP-binding</keyword>
<dbReference type="InterPro" id="IPR005145">
    <property type="entry name" value="Sua5_C"/>
</dbReference>
<feature type="binding site" evidence="14">
    <location>
        <position position="59"/>
    </location>
    <ligand>
        <name>ATP</name>
        <dbReference type="ChEBI" id="CHEBI:30616"/>
    </ligand>
</feature>
<dbReference type="PANTHER" id="PTHR17490">
    <property type="entry name" value="SUA5"/>
    <property type="match status" value="1"/>
</dbReference>
<keyword evidence="7 13" id="KW-0819">tRNA processing</keyword>
<dbReference type="GO" id="GO:0003725">
    <property type="term" value="F:double-stranded RNA binding"/>
    <property type="evidence" value="ECO:0007669"/>
    <property type="project" value="UniProtKB-UniRule"/>
</dbReference>
<dbReference type="InterPro" id="IPR017945">
    <property type="entry name" value="DHBP_synth_RibB-like_a/b_dom"/>
</dbReference>
<evidence type="ECO:0000256" key="2">
    <source>
        <dbReference type="ARBA" id="ARBA00007663"/>
    </source>
</evidence>
<accession>A0A011MCP0</accession>
<dbReference type="GO" id="GO:0008033">
    <property type="term" value="P:tRNA processing"/>
    <property type="evidence" value="ECO:0007669"/>
    <property type="project" value="UniProtKB-KW"/>
</dbReference>
<comment type="subcellular location">
    <subcellularLocation>
        <location evidence="1 13">Cytoplasm</location>
    </subcellularLocation>
</comment>
<reference evidence="17" key="1">
    <citation type="submission" date="2014-02" db="EMBL/GenBank/DDBJ databases">
        <title>Expanding our view of genomic diversity in Candidatus Accumulibacter clades.</title>
        <authorList>
            <person name="Skennerton C.T."/>
            <person name="Barr J.J."/>
            <person name="Slater F.R."/>
            <person name="Bond P.L."/>
            <person name="Tyson G.W."/>
        </authorList>
    </citation>
    <scope>NUCLEOTIDE SEQUENCE [LARGE SCALE GENOMIC DNA]</scope>
</reference>